<dbReference type="Gene3D" id="3.40.50.410">
    <property type="entry name" value="von Willebrand factor, type A domain"/>
    <property type="match status" value="1"/>
</dbReference>
<evidence type="ECO:0000256" key="1">
    <source>
        <dbReference type="ARBA" id="ARBA00022737"/>
    </source>
</evidence>
<evidence type="ECO:0000259" key="3">
    <source>
        <dbReference type="PROSITE" id="PS50234"/>
    </source>
</evidence>
<feature type="region of interest" description="Disordered" evidence="2">
    <location>
        <begin position="371"/>
        <end position="400"/>
    </location>
</feature>
<dbReference type="InterPro" id="IPR036168">
    <property type="entry name" value="AP2_Mu_C_sf"/>
</dbReference>
<dbReference type="InterPro" id="IPR049319">
    <property type="entry name" value="GBS104-like_Ig"/>
</dbReference>
<dbReference type="EMBL" id="AHKH01000186">
    <property type="protein sequence ID" value="EHQ58991.1"/>
    <property type="molecule type" value="Genomic_DNA"/>
</dbReference>
<proteinExistence type="predicted"/>
<evidence type="ECO:0000256" key="2">
    <source>
        <dbReference type="SAM" id="MobiDB-lite"/>
    </source>
</evidence>
<dbReference type="Pfam" id="PF06458">
    <property type="entry name" value="MucBP"/>
    <property type="match status" value="5"/>
</dbReference>
<name>H3SPL5_9BACL</name>
<dbReference type="Pfam" id="PF21426">
    <property type="entry name" value="GBS104-like_Ig"/>
    <property type="match status" value="1"/>
</dbReference>
<dbReference type="Pfam" id="PF00092">
    <property type="entry name" value="VWA"/>
    <property type="match status" value="1"/>
</dbReference>
<accession>H3SPL5</accession>
<dbReference type="Proteomes" id="UP000003900">
    <property type="component" value="Unassembled WGS sequence"/>
</dbReference>
<dbReference type="InterPro" id="IPR036465">
    <property type="entry name" value="vWFA_dom_sf"/>
</dbReference>
<evidence type="ECO:0000313" key="5">
    <source>
        <dbReference type="Proteomes" id="UP000003900"/>
    </source>
</evidence>
<keyword evidence="5" id="KW-1185">Reference proteome</keyword>
<feature type="non-terminal residue" evidence="4">
    <location>
        <position position="791"/>
    </location>
</feature>
<dbReference type="Gene3D" id="3.10.20.320">
    <property type="entry name" value="Putative peptidoglycan bound protein (lpxtg motif)"/>
    <property type="match status" value="3"/>
</dbReference>
<protein>
    <submittedName>
        <fullName evidence="4">Surface protein C</fullName>
    </submittedName>
</protein>
<keyword evidence="1" id="KW-0677">Repeat</keyword>
<feature type="domain" description="VWFA" evidence="3">
    <location>
        <begin position="64"/>
        <end position="303"/>
    </location>
</feature>
<dbReference type="SUPFAM" id="SSF49447">
    <property type="entry name" value="Second domain of Mu2 adaptin subunit (ap50) of ap2 adaptor"/>
    <property type="match status" value="1"/>
</dbReference>
<dbReference type="InterPro" id="IPR002035">
    <property type="entry name" value="VWF_A"/>
</dbReference>
<dbReference type="PANTHER" id="PTHR10579:SF43">
    <property type="entry name" value="ZINC FINGER (C3HC4-TYPE RING FINGER) FAMILY PROTEIN"/>
    <property type="match status" value="1"/>
</dbReference>
<dbReference type="InterPro" id="IPR051266">
    <property type="entry name" value="CLCR"/>
</dbReference>
<sequence length="791" mass="86186">MLSVAFGTIPGTLGAQAANSGELEWPNPGAVKLTKEANPVEGKLDEWDITLTVEGKNLKSGSSDIVLVIDKSGSMTQKPNQNRLPKAKDAAKKFVDNLLIEDSDTRIAVVTFNKTSDQVSDFKGLDQKTELKRAIDNIQATGGTNIQAGLHEAQELLKTSQAKNKVIVLLSDGEPTYSYKASAAVKGSWGNNSHQFILSDFNYKNIIGSGSSYSLGSSWYGLGKETCGWWSCSYEFEIKDNGIGTISEAKLAHDAGIHIYSIGLDVGSNSNATNTLKDVANKGYYSGTSDSLERIFSELASKIAFAAENAVVTDPMGDMFDLKLKGSSFGPDDYKASQGEVTWNPQTETFTWNIGNVTEGNPATLTYRVKMDHSKNPDPKQLYPTNKTTTMNYTDAKGDRTSKDFEVPRVGLGKGSILVKAYKVNANGKPVNSDGQEVERPDLAQELYSRYHEEDGSDALEVGKSYTVPAPTVPGYTLRVGDNPTKVDLTVSKPSPIIWFGYNDVPNKLTIVHQSGDKVLERSDADKKPGESIDVTSKNFAGYEFANVEVSEGSGLTVDNGHVTGVMPGKDVTITFHYTAKDQSVKVRYVDRATGKDLLEPSVKTGKTGEILTLEAAHVAGYEAEKPTTVEYVLKAGENPDHVFYYNGTEQSVKVRYVDRGTGKELLAPIVKTGKTGEELTLKAEEIAGYEAEEPKTVTYELKADENPDHVFYYNGLGQSVKVRYVDRVTGKDLLEPSVKTGKTGEELTLKAEEIAGYEAEEPKTLTYELKAGENPDHVFYYKAQKQTVTV</sequence>
<organism evidence="4 5">
    <name type="scientific">Paenibacillus dendritiformis C454</name>
    <dbReference type="NCBI Taxonomy" id="1131935"/>
    <lineage>
        <taxon>Bacteria</taxon>
        <taxon>Bacillati</taxon>
        <taxon>Bacillota</taxon>
        <taxon>Bacilli</taxon>
        <taxon>Bacillales</taxon>
        <taxon>Paenibacillaceae</taxon>
        <taxon>Paenibacillus</taxon>
    </lineage>
</organism>
<dbReference type="CDD" id="cd00198">
    <property type="entry name" value="vWFA"/>
    <property type="match status" value="1"/>
</dbReference>
<dbReference type="SUPFAM" id="SSF53300">
    <property type="entry name" value="vWA-like"/>
    <property type="match status" value="1"/>
</dbReference>
<dbReference type="SMART" id="SM00327">
    <property type="entry name" value="VWA"/>
    <property type="match status" value="1"/>
</dbReference>
<feature type="compositionally biased region" description="Polar residues" evidence="2">
    <location>
        <begin position="383"/>
        <end position="393"/>
    </location>
</feature>
<dbReference type="STRING" id="1131935.PDENDC454_27628"/>
<dbReference type="PANTHER" id="PTHR10579">
    <property type="entry name" value="CALCIUM-ACTIVATED CHLORIDE CHANNEL REGULATOR"/>
    <property type="match status" value="1"/>
</dbReference>
<dbReference type="Gene3D" id="2.60.40.2110">
    <property type="match status" value="1"/>
</dbReference>
<dbReference type="PROSITE" id="PS50234">
    <property type="entry name" value="VWFA"/>
    <property type="match status" value="1"/>
</dbReference>
<comment type="caution">
    <text evidence="4">The sequence shown here is derived from an EMBL/GenBank/DDBJ whole genome shotgun (WGS) entry which is preliminary data.</text>
</comment>
<gene>
    <name evidence="4" type="ORF">PDENDC454_27628</name>
</gene>
<reference evidence="4 5" key="1">
    <citation type="journal article" date="2012" name="J. Bacteriol.">
        <title>Genome Sequence of the Pattern-Forming Social Bacterium Paenibacillus dendritiformis C454 Chiral Morphotype.</title>
        <authorList>
            <person name="Sirota-Madi A."/>
            <person name="Olender T."/>
            <person name="Helman Y."/>
            <person name="Brainis I."/>
            <person name="Finkelshtein A."/>
            <person name="Roth D."/>
            <person name="Hagai E."/>
            <person name="Leshkowitz D."/>
            <person name="Brodsky L."/>
            <person name="Galatenko V."/>
            <person name="Nikolaev V."/>
            <person name="Gutnick D.L."/>
            <person name="Lancet D."/>
            <person name="Ben-Jacob E."/>
        </authorList>
    </citation>
    <scope>NUCLEOTIDE SEQUENCE [LARGE SCALE GENOMIC DNA]</scope>
    <source>
        <strain evidence="4 5">C454</strain>
    </source>
</reference>
<evidence type="ECO:0000313" key="4">
    <source>
        <dbReference type="EMBL" id="EHQ58991.1"/>
    </source>
</evidence>
<dbReference type="AlphaFoldDB" id="H3SPL5"/>
<dbReference type="InterPro" id="IPR009459">
    <property type="entry name" value="MucBP_dom"/>
</dbReference>